<dbReference type="PaxDb" id="8022-A0A060YUI1"/>
<evidence type="ECO:0000259" key="8">
    <source>
        <dbReference type="PROSITE" id="PS50008"/>
    </source>
</evidence>
<evidence type="ECO:0000256" key="5">
    <source>
        <dbReference type="ARBA" id="ARBA00023674"/>
    </source>
</evidence>
<evidence type="ECO:0000313" key="10">
    <source>
        <dbReference type="Proteomes" id="UP000193380"/>
    </source>
</evidence>
<protein>
    <recommendedName>
        <fullName evidence="6">Phosphoinositide phospholipase C</fullName>
        <ecNumber evidence="6">3.1.4.11</ecNumber>
    </recommendedName>
</protein>
<dbReference type="PANTHER" id="PTHR10336:SF29">
    <property type="entry name" value="1-PHOSPHATIDYLINOSITOL 4,5-BISPHOSPHATE PHOSPHODIESTERASE ZETA-1"/>
    <property type="match status" value="1"/>
</dbReference>
<keyword evidence="4 6" id="KW-0443">Lipid metabolism</keyword>
<comment type="cofactor">
    <cofactor evidence="1">
        <name>Ca(2+)</name>
        <dbReference type="ChEBI" id="CHEBI:29108"/>
    </cofactor>
</comment>
<evidence type="ECO:0000256" key="7">
    <source>
        <dbReference type="SAM" id="MobiDB-lite"/>
    </source>
</evidence>
<dbReference type="SUPFAM" id="SSF51695">
    <property type="entry name" value="PLC-like phosphodiesterases"/>
    <property type="match status" value="1"/>
</dbReference>
<dbReference type="PRINTS" id="PR00390">
    <property type="entry name" value="PHPHLIPASEC"/>
</dbReference>
<keyword evidence="6" id="KW-0442">Lipid degradation</keyword>
<proteinExistence type="predicted"/>
<gene>
    <name evidence="9" type="ORF">GSONMT00051495001</name>
</gene>
<dbReference type="GO" id="GO:0016042">
    <property type="term" value="P:lipid catabolic process"/>
    <property type="evidence" value="ECO:0007669"/>
    <property type="project" value="UniProtKB-KW"/>
</dbReference>
<evidence type="ECO:0000313" key="9">
    <source>
        <dbReference type="EMBL" id="CDQ93144.1"/>
    </source>
</evidence>
<dbReference type="EMBL" id="FR914535">
    <property type="protein sequence ID" value="CDQ93144.1"/>
    <property type="molecule type" value="Genomic_DNA"/>
</dbReference>
<dbReference type="Proteomes" id="UP000193380">
    <property type="component" value="Unassembled WGS sequence"/>
</dbReference>
<dbReference type="EC" id="3.1.4.11" evidence="6"/>
<dbReference type="Pfam" id="PF00387">
    <property type="entry name" value="PI-PLC-Y"/>
    <property type="match status" value="1"/>
</dbReference>
<keyword evidence="3" id="KW-0106">Calcium</keyword>
<dbReference type="InterPro" id="IPR001192">
    <property type="entry name" value="PI-PLC_fam"/>
</dbReference>
<evidence type="ECO:0000256" key="4">
    <source>
        <dbReference type="ARBA" id="ARBA00023098"/>
    </source>
</evidence>
<feature type="region of interest" description="Disordered" evidence="7">
    <location>
        <begin position="1"/>
        <end position="29"/>
    </location>
</feature>
<evidence type="ECO:0000256" key="1">
    <source>
        <dbReference type="ARBA" id="ARBA00001913"/>
    </source>
</evidence>
<feature type="domain" description="PI-PLC Y-box" evidence="8">
    <location>
        <begin position="42"/>
        <end position="158"/>
    </location>
</feature>
<dbReference type="Gene3D" id="3.20.20.190">
    <property type="entry name" value="Phosphatidylinositol (PI) phosphodiesterase"/>
    <property type="match status" value="1"/>
</dbReference>
<dbReference type="InterPro" id="IPR001711">
    <property type="entry name" value="PLipase_C_Pinositol-sp_Y"/>
</dbReference>
<organism evidence="9 10">
    <name type="scientific">Oncorhynchus mykiss</name>
    <name type="common">Rainbow trout</name>
    <name type="synonym">Salmo gairdneri</name>
    <dbReference type="NCBI Taxonomy" id="8022"/>
    <lineage>
        <taxon>Eukaryota</taxon>
        <taxon>Metazoa</taxon>
        <taxon>Chordata</taxon>
        <taxon>Craniata</taxon>
        <taxon>Vertebrata</taxon>
        <taxon>Euteleostomi</taxon>
        <taxon>Actinopterygii</taxon>
        <taxon>Neopterygii</taxon>
        <taxon>Teleostei</taxon>
        <taxon>Protacanthopterygii</taxon>
        <taxon>Salmoniformes</taxon>
        <taxon>Salmonidae</taxon>
        <taxon>Salmoninae</taxon>
        <taxon>Oncorhynchus</taxon>
    </lineage>
</organism>
<dbReference type="PROSITE" id="PS50008">
    <property type="entry name" value="PIPLC_Y_DOMAIN"/>
    <property type="match status" value="1"/>
</dbReference>
<dbReference type="GO" id="GO:0004435">
    <property type="term" value="F:phosphatidylinositol-4,5-bisphosphate phospholipase C activity"/>
    <property type="evidence" value="ECO:0007669"/>
    <property type="project" value="UniProtKB-EC"/>
</dbReference>
<reference evidence="9" key="1">
    <citation type="journal article" date="2014" name="Nat. Commun.">
        <title>The rainbow trout genome provides novel insights into evolution after whole-genome duplication in vertebrates.</title>
        <authorList>
            <person name="Berthelot C."/>
            <person name="Brunet F."/>
            <person name="Chalopin D."/>
            <person name="Juanchich A."/>
            <person name="Bernard M."/>
            <person name="Noel B."/>
            <person name="Bento P."/>
            <person name="Da Silva C."/>
            <person name="Labadie K."/>
            <person name="Alberti A."/>
            <person name="Aury J.M."/>
            <person name="Louis A."/>
            <person name="Dehais P."/>
            <person name="Bardou P."/>
            <person name="Montfort J."/>
            <person name="Klopp C."/>
            <person name="Cabau C."/>
            <person name="Gaspin C."/>
            <person name="Thorgaard G.H."/>
            <person name="Boussaha M."/>
            <person name="Quillet E."/>
            <person name="Guyomard R."/>
            <person name="Galiana D."/>
            <person name="Bobe J."/>
            <person name="Volff J.N."/>
            <person name="Genet C."/>
            <person name="Wincker P."/>
            <person name="Jaillon O."/>
            <person name="Roest Crollius H."/>
            <person name="Guiguen Y."/>
        </authorList>
    </citation>
    <scope>NUCLEOTIDE SEQUENCE [LARGE SCALE GENOMIC DNA]</scope>
</reference>
<dbReference type="AlphaFoldDB" id="A0A060YUI1"/>
<accession>A0A060YUI1</accession>
<evidence type="ECO:0000256" key="2">
    <source>
        <dbReference type="ARBA" id="ARBA00022801"/>
    </source>
</evidence>
<name>A0A060YUI1_ONCMY</name>
<comment type="catalytic activity">
    <reaction evidence="5">
        <text>a 1,2-diacyl-sn-glycero-3-phospho-(1D-myo-inositol-4,5-bisphosphate) + H2O = 1D-myo-inositol 1,4,5-trisphosphate + a 1,2-diacyl-sn-glycerol + H(+)</text>
        <dbReference type="Rhea" id="RHEA:33179"/>
        <dbReference type="ChEBI" id="CHEBI:15377"/>
        <dbReference type="ChEBI" id="CHEBI:15378"/>
        <dbReference type="ChEBI" id="CHEBI:17815"/>
        <dbReference type="ChEBI" id="CHEBI:58456"/>
        <dbReference type="ChEBI" id="CHEBI:203600"/>
        <dbReference type="EC" id="3.1.4.11"/>
    </reaction>
    <physiologicalReaction direction="left-to-right" evidence="5">
        <dbReference type="Rhea" id="RHEA:33180"/>
    </physiologicalReaction>
</comment>
<feature type="compositionally biased region" description="Acidic residues" evidence="7">
    <location>
        <begin position="1"/>
        <end position="16"/>
    </location>
</feature>
<feature type="non-terminal residue" evidence="9">
    <location>
        <position position="1"/>
    </location>
</feature>
<evidence type="ECO:0000256" key="6">
    <source>
        <dbReference type="RuleBase" id="RU361133"/>
    </source>
</evidence>
<dbReference type="PANTHER" id="PTHR10336">
    <property type="entry name" value="PHOSPHOINOSITIDE-SPECIFIC PHOSPHOLIPASE C FAMILY PROTEIN"/>
    <property type="match status" value="1"/>
</dbReference>
<dbReference type="GO" id="GO:0005634">
    <property type="term" value="C:nucleus"/>
    <property type="evidence" value="ECO:0007669"/>
    <property type="project" value="TreeGrafter"/>
</dbReference>
<reference evidence="9" key="2">
    <citation type="submission" date="2014-03" db="EMBL/GenBank/DDBJ databases">
        <authorList>
            <person name="Genoscope - CEA"/>
        </authorList>
    </citation>
    <scope>NUCLEOTIDE SEQUENCE</scope>
</reference>
<dbReference type="GO" id="GO:0035556">
    <property type="term" value="P:intracellular signal transduction"/>
    <property type="evidence" value="ECO:0007669"/>
    <property type="project" value="InterPro"/>
</dbReference>
<sequence>GEDSEEEDDDDDEEEEPNLKTKHHSKLKRKKRKKAAVVAESLSNLVVYTKSVKFHSFSHAREHQQYYENTSLGEKKAHKLVKTSAPDFIQHNMVFITRIYPAASRTLSSNYNPQGFWNVGSQMVALNFQSLGLPMDLNNGRFQDNGGCGYVLKPLFLRTNQWGFNPNSYRHNLKPAHLLLKVLELCDARMCVCELGGWNVGGGRNVGGGEGVWCGRGCPSYLEHLYLPLPLTYCFSTSNLLLLYL</sequence>
<feature type="compositionally biased region" description="Basic residues" evidence="7">
    <location>
        <begin position="20"/>
        <end position="29"/>
    </location>
</feature>
<dbReference type="STRING" id="8022.A0A060YUI1"/>
<dbReference type="SMART" id="SM00149">
    <property type="entry name" value="PLCYc"/>
    <property type="match status" value="1"/>
</dbReference>
<keyword evidence="2 6" id="KW-0378">Hydrolase</keyword>
<evidence type="ECO:0000256" key="3">
    <source>
        <dbReference type="ARBA" id="ARBA00022837"/>
    </source>
</evidence>
<dbReference type="GO" id="GO:0060470">
    <property type="term" value="P:positive regulation of cytosolic calcium ion concentration involved in egg activation"/>
    <property type="evidence" value="ECO:0007669"/>
    <property type="project" value="TreeGrafter"/>
</dbReference>
<dbReference type="InterPro" id="IPR017946">
    <property type="entry name" value="PLC-like_Pdiesterase_TIM-brl"/>
</dbReference>